<feature type="domain" description="Ig-like" evidence="10">
    <location>
        <begin position="891"/>
        <end position="981"/>
    </location>
</feature>
<dbReference type="InterPro" id="IPR003599">
    <property type="entry name" value="Ig_sub"/>
</dbReference>
<keyword evidence="8" id="KW-0393">Immunoglobulin domain</keyword>
<evidence type="ECO:0000256" key="5">
    <source>
        <dbReference type="ARBA" id="ARBA00022741"/>
    </source>
</evidence>
<dbReference type="FunFam" id="2.60.40.10:FF:000080">
    <property type="entry name" value="Myosin light chain kinase, smooth muscle"/>
    <property type="match status" value="1"/>
</dbReference>
<feature type="domain" description="Ig-like" evidence="10">
    <location>
        <begin position="3401"/>
        <end position="3487"/>
    </location>
</feature>
<dbReference type="InterPro" id="IPR007110">
    <property type="entry name" value="Ig-like_dom"/>
</dbReference>
<evidence type="ECO:0000256" key="8">
    <source>
        <dbReference type="ARBA" id="ARBA00023319"/>
    </source>
</evidence>
<dbReference type="InterPro" id="IPR036179">
    <property type="entry name" value="Ig-like_dom_sf"/>
</dbReference>
<feature type="domain" description="Ig-like" evidence="10">
    <location>
        <begin position="4699"/>
        <end position="4786"/>
    </location>
</feature>
<evidence type="ECO:0000256" key="6">
    <source>
        <dbReference type="ARBA" id="ARBA00022840"/>
    </source>
</evidence>
<feature type="region of interest" description="Disordered" evidence="9">
    <location>
        <begin position="566"/>
        <end position="587"/>
    </location>
</feature>
<dbReference type="FunFam" id="2.60.40.10:FF:000425">
    <property type="entry name" value="Myosin light chain kinase"/>
    <property type="match status" value="2"/>
</dbReference>
<feature type="compositionally biased region" description="Low complexity" evidence="9">
    <location>
        <begin position="4588"/>
        <end position="4598"/>
    </location>
</feature>
<feature type="domain" description="Ig-like" evidence="10">
    <location>
        <begin position="2623"/>
        <end position="2709"/>
    </location>
</feature>
<feature type="domain" description="Ig-like" evidence="10">
    <location>
        <begin position="3028"/>
        <end position="3120"/>
    </location>
</feature>
<feature type="domain" description="Ig-like" evidence="10">
    <location>
        <begin position="1292"/>
        <end position="1384"/>
    </location>
</feature>
<keyword evidence="3" id="KW-0963">Cytoplasm</keyword>
<feature type="domain" description="Ig-like" evidence="10">
    <location>
        <begin position="2090"/>
        <end position="2183"/>
    </location>
</feature>
<feature type="domain" description="Ig-like" evidence="10">
    <location>
        <begin position="1958"/>
        <end position="2049"/>
    </location>
</feature>
<feature type="compositionally biased region" description="Basic and acidic residues" evidence="9">
    <location>
        <begin position="4364"/>
        <end position="4373"/>
    </location>
</feature>
<dbReference type="PANTHER" id="PTHR47633">
    <property type="entry name" value="IMMUNOGLOBULIN"/>
    <property type="match status" value="1"/>
</dbReference>
<feature type="domain" description="Ig-like" evidence="10">
    <location>
        <begin position="2490"/>
        <end position="2576"/>
    </location>
</feature>
<feature type="region of interest" description="Disordered" evidence="9">
    <location>
        <begin position="4363"/>
        <end position="4389"/>
    </location>
</feature>
<dbReference type="FunFam" id="2.60.40.10:FF:000147">
    <property type="entry name" value="Myosin light chain kinase"/>
    <property type="match status" value="2"/>
</dbReference>
<dbReference type="PROSITE" id="PS50835">
    <property type="entry name" value="IG_LIKE"/>
    <property type="match status" value="34"/>
</dbReference>
<dbReference type="GO" id="GO:0060298">
    <property type="term" value="P:positive regulation of sarcomere organization"/>
    <property type="evidence" value="ECO:0007669"/>
    <property type="project" value="UniProtKB-ARBA"/>
</dbReference>
<dbReference type="FunFam" id="2.60.40.10:FF:000697">
    <property type="entry name" value="titin isoform X1"/>
    <property type="match status" value="1"/>
</dbReference>
<feature type="domain" description="Ig-like" evidence="10">
    <location>
        <begin position="1025"/>
        <end position="1118"/>
    </location>
</feature>
<dbReference type="Pfam" id="PF07679">
    <property type="entry name" value="I-set"/>
    <property type="match status" value="35"/>
</dbReference>
<feature type="domain" description="Ig-like" evidence="10">
    <location>
        <begin position="3263"/>
        <end position="3354"/>
    </location>
</feature>
<feature type="domain" description="Ig-like" evidence="10">
    <location>
        <begin position="2223"/>
        <end position="2316"/>
    </location>
</feature>
<feature type="domain" description="Ig-like" evidence="10">
    <location>
        <begin position="3676"/>
        <end position="3767"/>
    </location>
</feature>
<feature type="domain" description="Ig-like" evidence="10">
    <location>
        <begin position="2357"/>
        <end position="2448"/>
    </location>
</feature>
<evidence type="ECO:0000259" key="10">
    <source>
        <dbReference type="PROSITE" id="PS50835"/>
    </source>
</evidence>
<feature type="domain" description="Ig-like" evidence="10">
    <location>
        <begin position="4489"/>
        <end position="4577"/>
    </location>
</feature>
<accession>A0AAN8WGR2</accession>
<dbReference type="FunFam" id="2.60.40.10:FF:000107">
    <property type="entry name" value="Myosin, light chain kinase a"/>
    <property type="match status" value="1"/>
</dbReference>
<feature type="domain" description="Ig-like" evidence="10">
    <location>
        <begin position="4396"/>
        <end position="4475"/>
    </location>
</feature>
<proteinExistence type="inferred from homology"/>
<feature type="domain" description="Ig-like" evidence="10">
    <location>
        <begin position="618"/>
        <end position="711"/>
    </location>
</feature>
<dbReference type="FunFam" id="2.60.40.10:FF:000430">
    <property type="entry name" value="Sallimus, isoform P"/>
    <property type="match status" value="1"/>
</dbReference>
<feature type="region of interest" description="Disordered" evidence="9">
    <location>
        <begin position="1"/>
        <end position="36"/>
    </location>
</feature>
<comment type="caution">
    <text evidence="11">The sequence shown here is derived from an EMBL/GenBank/DDBJ whole genome shotgun (WGS) entry which is preliminary data.</text>
</comment>
<dbReference type="InterPro" id="IPR003598">
    <property type="entry name" value="Ig_sub2"/>
</dbReference>
<feature type="domain" description="Ig-like" evidence="10">
    <location>
        <begin position="3954"/>
        <end position="4045"/>
    </location>
</feature>
<dbReference type="Gene3D" id="2.60.40.10">
    <property type="entry name" value="Immunoglobulins"/>
    <property type="match status" value="35"/>
</dbReference>
<sequence>MSQQQQQVVRQQQTSMQQTSTSSTMQQSSVRQQTQVQTRVVREVQQGVQRVQGPTQMVPVGLPAGASPPVFEQIFQNARFAQGGDALFEGRVQGNPKPTVTWTRKGAQIVSGSKYQVTHDENTGVVTLLICAIGPGDEGEYTCTAANQYGEAICTVYIQPEAAYMMQQQRQMAQKSVMQQQHMSQQQFMQQQQQQMVSMQTESFRVDTFEYRLLHEVEFRQSLTVRLAGEVEVEQGAIQGPPQAPQLQQKPRSTKVADGGNATFTVKVNGYPTPRVIWFKNGTRLQSSEKYLMTQSAGQVTLVVKEVNSMDNGYYTMLAENTSGCTVASAQLAVVPRGEITNGVPTPEVIRPGREEGMDMDISGDDSGKTLEPKFVRGPTDKEVQEGKLVRFEARVTGRPYPEVAWFINGQMVADDATHKVLVNEAGNHSLMISKASLSDAGIVTCIAKNKSGEATFQCQLNVLEMQQMVAPKFVERFQQAAVSEGETVVLQCRAVGTPMPVLSWQKDGVSVENSPNVLVQSDMNGASSLQILSASAVDAGWYQCNAQNAAGSTATRARLHVQTDKAGPAAPQRPHFPKPTKVIEPQPEPEPEVIILRPVERAHHVPKAPEEEQPTEPPVFTHPLRDIDIVEGTRAHFEAKVTPLGDATMNIEWLIDGKPLAASSRATVTYRFGFVALDILNVIKADAGVYTCRAVNIKGQAETSANLRVTERPLIESQSQHPQAMQQINYLEDQSRYQRTLSIEETSSIKPNFVKPLNNLGEVMEGKYAHFEAQLHPVSDPFMRIEWFKDGKPITASSRINHIYNFGYVALNIMQLRSEDSGTYTVRATNKAGECSCQASITVVSMATVTGDLGIPEQSQYIRSVEEMEAYRLQMLQKTSAEIAEAATSPVFKTELKNATAREGGYAHFEARLEPVGDPTLKVEWLKDGRPIEASSRITSFFNFGYVALTVKALIVQDAGCYTCRAYNSKGEAQVSCQLTVLSKTEQEVETQYEDTVMKMQYLEDSSRYQRTETEDTSAVTMPPKFLGPLKGTNKIVEGQKAHFEIRLEPQSDSTMTVEWYFNGQVIMSASRIKTYNDFGYVSLDISDVRQADAGQYTVVARNALGQAQMSTIMTIETRSAVDTTSMHEVTLSKTSAMERRHQEPQYDIEEISKSKPVFTQLLQDPKPLPEGKNIHLEARLEPMNDPSMRVDWFFNGKPITIGSRFKTYFDFGFVALDIVGAYTTDSGEYTCRAENYLGSAHTSSCVRVAGTDNIYSETMHDGAMEQIHMLEDSSRHHRTLQESADIREPPTFVKSLKNIETIEGTNIHLEARLKPVGDSSMRIDWFFNEESLKVGHRFRPAYDFDYVALDLLSVYPIDSGIYTCRATNCLGQAVTSASVRVTAKKDLVLDSEHPDSLQKLQYLDDSSRYRKRETMEEVSVKIKPRFLTTLKEVIQKEGNNAHFEAKIEPITDPNLRIEWYRNGMPIQLGSRFRLIHDFGYVALDISKLIEEDSGVYTCVATNLMGRDEISTNLKVLKSSGIIMETENQNLTMEQLQMLEDRSRYARSEVVEETTKQAPVFTTSLKNLEILEGQRAHFEVRLIPTSDPTMKVEWFHNNVPLKSGSRFTEYNDFGFVALDIMYAYAEDSGTYSCVATNCIGQAISTCTLTCHTKESILSETMNQEAMMKISRLESASRTQRTITTEETTMQAPVFTSPLRDQNLIENAPLHFEARLIPVGDPDLKVEWFKNNVPIQQANRISSMHDFGYVALDMKYVNPEDSGTYTCRATNRLGQAVTTAALVVSSKEALLMESQHTEALEKLRHLEDSSRYRKSTTEDTVITQAPRFVVKLSGLRELWEGQSAHVECRLEPYPDPSMKVEWFHNGKSLQIGHRFRTMYDFGFCAMDILQAVAEDSGTYEVRATNRLGTATSSITIQVKAKSDFIIDTQHPEAMAKITRLEQKAPSKMPDDTVIVEKPNFGRALRNQDHLMEGQAVHMEATLTPVNDPTMKVEWFFNGQPIPSGHRFRTTYDFGFVALDVLYAYPEDSGTYMCKATNAAGQAVTSCSIRIEGTKGLQSETLDEERMRKIRKLEEMGQRTEETKEMVFQKPVFTTPLISVDNIVEGERCHLECRLEPINDPNLRVEWFVNGVEIKAGHRFRTTHDFGYVALDILYSYAEDSGNYLCKATNRMGEAVNSCSVKVSARRSIYLDTQHPMGWEKIQSLEQRGRYERMEVSDVPQVAPHFTSELRGVTMLAEGQHAHLEGRIEPVHDPTMKVEWYHNGKALQSAARFHTTFDFGYVALDITTVYAEDSGEYTCRAFNHMGEATSSFSFRVESKEGVIYESAHPEGLEKIRELEDAARYGRKVAEESRTFQRPVFTQPLQNLDNLAEGETAHFECRLIPVGDPNLKVEWFRNEKAIETSSRINRTHDFGYVALDITGVRADDEGIYMCRAYNELGEAVTTASIKIRSHANIQLESQHPEGMRKIQALEERKLAGKEEATDMVFEKPVFTSSLTGPSQIMEGQNAHYGCRVVPVGDPSMRYEWYCNGVELKMGSRFKTTSDFGYVTLDILQAVAEDSGVYMCKAINQAGEAVSSCTTRVVAKDSILGEALHPGWETIKLRETQWNRVPQTPTSPEALEPPMFTKHLESHERLQEAGNVRLEAQVQPANDPNLSIEWFKNGVQLATGTRVRSTFDFGHVTLEISGLRENDSGIYTCRAVNRVGEAVSTCNIKVFDRDWLIGESVHPEALSKIAKLEQPAAGPEAPKEPSFDVPVFISHLNNVECREGDTAHFECRVEPSRDPTMKIEWFINGKAMQAASRYSATYDFGFVSLDCTHCYAEDSGIYMCRATNSKGSASTTGTLKCLSKTNLYLDTQHPQGRAGLEKVEEAERAYWAKYQRQMSEKEVTFPKPFFVRPLQTNFSINENQSLHMEANVEPKQDPDLKIEWFLNGKVLEQASRYKTSYDFGLVILDLSDAYERDQGIYTCRAYNKAGEAYCTSTVVVGSKDVLIEDTQHPAGEAGLEAIHRMENKLRRADRALPDEEGHPPVFTVPFKDLSNIEEGEIAHFEAMLTPVGDQSMKVEWFFNGEPLKASHRVRTVYAFGMVVLEIIGTKISDSGVYTCRASNKWGQAECSVKLECVDRAHGQPPRFTSHIQSLEGLKDGDSAHFECTLIPIGDPNMKVEWFHNGEPLRNATRIKTVSDFGFVVLDIAYLQNHDAGEWVCRASNKYGEDTTKAFLNCYGMGGVITDSLQPSSLDKIAALEGHKAGLKAVTSPTAAEPPKFITQITNIERLVEGQSAHFEARLKPVNDPNLTVEWYKDGKKLPSGHRYRTFHDFGIVILDILYCYEEDSGVYEARAVNKLGEDKTTATLKCLSKTNLILTPQVPKGMEGGLQKLQTLEDSAWMRRDTAMSERTGMAPKFTVPLSNIDSMKEGENAHFEARLVPTDDPRLKVEWYWNGKPMKYSSRIRQFCDFGFVIMEVSPIYPEDSGEYMCRAYNDYGEAVTKAYLKCEGKRSIILESQLPKSMQKGMERIAELEGLMIKSPDMPTPTDAGQPPQFITTPQDVHILENQLAHFECRLLPVGDPYLRVEWYHNGRPLSAGSRIKTINDFGYVILEMANCYGRDGGTYTCRAINRHGEATVECKLVVSSKSSIILEPQATQKYKSCTESIQKLEESMYKKEVSAVEEEKPAPPRFVTNLENINDLVEGQPAHFDCRVEPVGDSSMRIEWFHNGMPLAAGSRVHMMDDFGFVVLDLEWTFARDTGEYICRATNKWGQATTKAMLNVRSKHGVDLSTQLPQGMTAEKLKALERGPLTEKYEADAELMAPKFTVPIKSQMMEEGEAAFFEARVEPRNDPNLRIEWYKDGKPLQTGHRFRTMFELGHVTLQLLHTYAEDSGEYTCRAVNKLGQDLTRATLKSRASQLVIIQSQVPKGMKTGQDFATQMEETLKKYCKEVMLTVEDIYDLEKRQPPRFVTHIKDVKDLKEMEKATFDCQLAPVGDPNMKVEWFWNGRPLPYKNRFTPIYDFGYVALIMNWVFGEDSGEYMCRATNKWGMDETRAFLRAQGRPGVIYDSQIPKGMQSLEKIRELEASWQQVPEAPAEEEKPRCKPEVLKKPESLVVQEGDWARFSIRVAGHPKPRVMWMVNGSTAMSGARFKIWYDGMFHLDIPKTRQYDNGKVEVICRNSLGEAYACCDLNVRPRQDDYRAVLKNSPKPWYDYDLKSYQRERQETELDRAFEEKIDSDYAILHESKFGEYMARPVDKAEETEWQKLARSKNAGEKIKELEDIQRVKGKHKEGHMFASPIEHASKHSLAKGMASRYEEALETKDTKRDQTMVYREPEPSESTVHGKEIHTAVQKQTQKEIQGDLEITRKITATETTEMEHTGKTTERVVQGPPQKPAKPPFFTKKIQPCRAFEREGARFDVEFDGEPNPTIQWYREDFPITSSPDFQIHTFGDRSILAIREVFMEDSGVFACVAENRGGRAKCSANLVVEERKQSRGGVIPPSFAQTIQDTHANPGNLVRLDAKIHGTQPIDTYWLKNGRKLAQDIHYKMLVEEDIYTLLIIEAVPEDSATYECVAINKAGEARCQATVEVVGPRPPQTPQTPSTPAGTTQEPTVLQNLTSMIVQEGQSAVFNCIIAAVPKPKIQWFKGKQLIKQSKYFSMLSDDDHYTLKISQAFPEDEGTYTCVATNPSGKCTLETQLKVTQPQHVEVPPTVAPLDAVTCEEGAGVRFNTVVTGSPMPTVQWYREGALIPHSRDFEMFMEGNTAVLDIKVTYSEDTGIFTCRATNTAGQAETSAMLTVKSKDE</sequence>
<keyword evidence="5" id="KW-0547">Nucleotide-binding</keyword>
<feature type="domain" description="Ig-like" evidence="10">
    <location>
        <begin position="472"/>
        <end position="561"/>
    </location>
</feature>
<feature type="domain" description="Ig-like" evidence="10">
    <location>
        <begin position="245"/>
        <end position="333"/>
    </location>
</feature>
<feature type="region of interest" description="Disordered" evidence="9">
    <location>
        <begin position="4579"/>
        <end position="4598"/>
    </location>
</feature>
<keyword evidence="4" id="KW-0677">Repeat</keyword>
<feature type="domain" description="Ig-like" evidence="10">
    <location>
        <begin position="1693"/>
        <end position="1785"/>
    </location>
</feature>
<dbReference type="FunFam" id="2.60.40.10:FF:000962">
    <property type="entry name" value="titin isoform X1"/>
    <property type="match status" value="7"/>
</dbReference>
<dbReference type="FunFam" id="2.60.40.10:FF:000119">
    <property type="entry name" value="Sallimus, isoform P"/>
    <property type="match status" value="18"/>
</dbReference>
<feature type="domain" description="Ig-like" evidence="10">
    <location>
        <begin position="2755"/>
        <end position="2845"/>
    </location>
</feature>
<feature type="compositionally biased region" description="Low complexity" evidence="9">
    <location>
        <begin position="236"/>
        <end position="251"/>
    </location>
</feature>
<comment type="subcellular location">
    <subcellularLocation>
        <location evidence="1">Cytoplasm</location>
        <location evidence="1">Myofibril</location>
    </subcellularLocation>
</comment>
<organism evidence="11 12">
    <name type="scientific">Halocaridina rubra</name>
    <name type="common">Hawaiian red shrimp</name>
    <dbReference type="NCBI Taxonomy" id="373956"/>
    <lineage>
        <taxon>Eukaryota</taxon>
        <taxon>Metazoa</taxon>
        <taxon>Ecdysozoa</taxon>
        <taxon>Arthropoda</taxon>
        <taxon>Crustacea</taxon>
        <taxon>Multicrustacea</taxon>
        <taxon>Malacostraca</taxon>
        <taxon>Eumalacostraca</taxon>
        <taxon>Eucarida</taxon>
        <taxon>Decapoda</taxon>
        <taxon>Pleocyemata</taxon>
        <taxon>Caridea</taxon>
        <taxon>Atyoidea</taxon>
        <taxon>Atyidae</taxon>
        <taxon>Halocaridina</taxon>
    </lineage>
</organism>
<evidence type="ECO:0000313" key="11">
    <source>
        <dbReference type="EMBL" id="KAK7027936.1"/>
    </source>
</evidence>
<comment type="similarity">
    <text evidence="2">Belongs to the protein kinase superfamily. CAMK Ser/Thr protein kinase family.</text>
</comment>
<dbReference type="InterPro" id="IPR013783">
    <property type="entry name" value="Ig-like_fold"/>
</dbReference>
<dbReference type="SMART" id="SM00408">
    <property type="entry name" value="IGc2"/>
    <property type="match status" value="31"/>
</dbReference>
<dbReference type="GO" id="GO:0030016">
    <property type="term" value="C:myofibril"/>
    <property type="evidence" value="ECO:0007669"/>
    <property type="project" value="UniProtKB-SubCell"/>
</dbReference>
<protein>
    <recommendedName>
        <fullName evidence="10">Ig-like domain-containing protein</fullName>
    </recommendedName>
</protein>
<feature type="domain" description="Ig-like" evidence="10">
    <location>
        <begin position="2893"/>
        <end position="2984"/>
    </location>
</feature>
<feature type="domain" description="Ig-like" evidence="10">
    <location>
        <begin position="1560"/>
        <end position="1650"/>
    </location>
</feature>
<dbReference type="GO" id="GO:0005524">
    <property type="term" value="F:ATP binding"/>
    <property type="evidence" value="ECO:0007669"/>
    <property type="project" value="UniProtKB-KW"/>
</dbReference>
<dbReference type="GO" id="GO:0040017">
    <property type="term" value="P:positive regulation of locomotion"/>
    <property type="evidence" value="ECO:0007669"/>
    <property type="project" value="UniProtKB-ARBA"/>
</dbReference>
<evidence type="ECO:0000256" key="1">
    <source>
        <dbReference type="ARBA" id="ARBA00004657"/>
    </source>
</evidence>
<dbReference type="SUPFAM" id="SSF48726">
    <property type="entry name" value="Immunoglobulin"/>
    <property type="match status" value="35"/>
</dbReference>
<evidence type="ECO:0000256" key="3">
    <source>
        <dbReference type="ARBA" id="ARBA00022490"/>
    </source>
</evidence>
<keyword evidence="12" id="KW-1185">Reference proteome</keyword>
<dbReference type="FunFam" id="2.60.40.10:FF:000032">
    <property type="entry name" value="palladin isoform X1"/>
    <property type="match status" value="2"/>
</dbReference>
<reference evidence="11 12" key="1">
    <citation type="submission" date="2023-11" db="EMBL/GenBank/DDBJ databases">
        <title>Halocaridina rubra genome assembly.</title>
        <authorList>
            <person name="Smith C."/>
        </authorList>
    </citation>
    <scope>NUCLEOTIDE SEQUENCE [LARGE SCALE GENOMIC DNA]</scope>
    <source>
        <strain evidence="11">EP-1</strain>
        <tissue evidence="11">Whole</tissue>
    </source>
</reference>
<evidence type="ECO:0000256" key="9">
    <source>
        <dbReference type="SAM" id="MobiDB-lite"/>
    </source>
</evidence>
<evidence type="ECO:0000313" key="12">
    <source>
        <dbReference type="Proteomes" id="UP001381693"/>
    </source>
</evidence>
<name>A0AAN8WGR2_HALRR</name>
<evidence type="ECO:0000256" key="7">
    <source>
        <dbReference type="ARBA" id="ARBA00023157"/>
    </source>
</evidence>
<dbReference type="InterPro" id="IPR013098">
    <property type="entry name" value="Ig_I-set"/>
</dbReference>
<keyword evidence="7" id="KW-1015">Disulfide bond</keyword>
<feature type="domain" description="Ig-like" evidence="10">
    <location>
        <begin position="373"/>
        <end position="462"/>
    </location>
</feature>
<feature type="domain" description="Ig-like" evidence="10">
    <location>
        <begin position="1826"/>
        <end position="1917"/>
    </location>
</feature>
<evidence type="ECO:0000256" key="2">
    <source>
        <dbReference type="ARBA" id="ARBA00006692"/>
    </source>
</evidence>
<evidence type="ECO:0000256" key="4">
    <source>
        <dbReference type="ARBA" id="ARBA00022737"/>
    </source>
</evidence>
<feature type="domain" description="Ig-like" evidence="10">
    <location>
        <begin position="4600"/>
        <end position="4690"/>
    </location>
</feature>
<dbReference type="EMBL" id="JAXCGZ010022670">
    <property type="protein sequence ID" value="KAK7027936.1"/>
    <property type="molecule type" value="Genomic_DNA"/>
</dbReference>
<dbReference type="SMART" id="SM00409">
    <property type="entry name" value="IG"/>
    <property type="match status" value="35"/>
</dbReference>
<keyword evidence="6" id="KW-0067">ATP-binding</keyword>
<dbReference type="GO" id="GO:0045989">
    <property type="term" value="P:positive regulation of striated muscle contraction"/>
    <property type="evidence" value="ECO:0007669"/>
    <property type="project" value="UniProtKB-ARBA"/>
</dbReference>
<feature type="domain" description="Ig-like" evidence="10">
    <location>
        <begin position="752"/>
        <end position="843"/>
    </location>
</feature>
<dbReference type="PANTHER" id="PTHR47633:SF4">
    <property type="entry name" value="MYOPALLADIN ISOFORM X1"/>
    <property type="match status" value="1"/>
</dbReference>
<feature type="domain" description="Ig-like" evidence="10">
    <location>
        <begin position="3539"/>
        <end position="3631"/>
    </location>
</feature>
<dbReference type="CDD" id="cd00096">
    <property type="entry name" value="Ig"/>
    <property type="match status" value="3"/>
</dbReference>
<feature type="domain" description="Ig-like" evidence="10">
    <location>
        <begin position="1426"/>
        <end position="1512"/>
    </location>
</feature>
<dbReference type="Proteomes" id="UP001381693">
    <property type="component" value="Unassembled WGS sequence"/>
</dbReference>
<gene>
    <name evidence="11" type="ORF">SK128_020286</name>
</gene>
<feature type="domain" description="Ig-like" evidence="10">
    <location>
        <begin position="68"/>
        <end position="159"/>
    </location>
</feature>
<feature type="domain" description="Ig-like" evidence="10">
    <location>
        <begin position="3130"/>
        <end position="3221"/>
    </location>
</feature>
<feature type="region of interest" description="Disordered" evidence="9">
    <location>
        <begin position="236"/>
        <end position="259"/>
    </location>
</feature>
<feature type="domain" description="Ig-like" evidence="10">
    <location>
        <begin position="1158"/>
        <end position="1251"/>
    </location>
</feature>
<feature type="region of interest" description="Disordered" evidence="9">
    <location>
        <begin position="343"/>
        <end position="373"/>
    </location>
</feature>
<feature type="domain" description="Ig-like" evidence="10">
    <location>
        <begin position="3810"/>
        <end position="3900"/>
    </location>
</feature>